<gene>
    <name evidence="4" type="ORF">Gilli_1775</name>
</gene>
<dbReference type="PANTHER" id="PTHR34978:SF3">
    <property type="entry name" value="SLR0241 PROTEIN"/>
    <property type="match status" value="1"/>
</dbReference>
<dbReference type="STRING" id="865937.Gilli_1775"/>
<accession>H2C051</accession>
<feature type="transmembrane region" description="Helical" evidence="2">
    <location>
        <begin position="33"/>
        <end position="53"/>
    </location>
</feature>
<dbReference type="InterPro" id="IPR008756">
    <property type="entry name" value="Peptidase_M56"/>
</dbReference>
<keyword evidence="2" id="KW-0812">Transmembrane</keyword>
<dbReference type="Proteomes" id="UP000003844">
    <property type="component" value="Unassembled WGS sequence"/>
</dbReference>
<feature type="domain" description="Peptidase M56" evidence="3">
    <location>
        <begin position="156"/>
        <end position="230"/>
    </location>
</feature>
<feature type="compositionally biased region" description="Polar residues" evidence="1">
    <location>
        <begin position="483"/>
        <end position="494"/>
    </location>
</feature>
<evidence type="ECO:0000256" key="1">
    <source>
        <dbReference type="SAM" id="MobiDB-lite"/>
    </source>
</evidence>
<protein>
    <submittedName>
        <fullName evidence="4">Peptidase M56 BlaR1</fullName>
    </submittedName>
</protein>
<evidence type="ECO:0000313" key="5">
    <source>
        <dbReference type="Proteomes" id="UP000003844"/>
    </source>
</evidence>
<dbReference type="CDD" id="cd07341">
    <property type="entry name" value="M56_BlaR1_MecR1_like"/>
    <property type="match status" value="1"/>
</dbReference>
<feature type="transmembrane region" description="Helical" evidence="2">
    <location>
        <begin position="6"/>
        <end position="21"/>
    </location>
</feature>
<reference evidence="5" key="1">
    <citation type="journal article" date="2012" name="Stand. Genomic Sci.">
        <title>Genome sequence of the Antarctic rhodopsins-containing flavobacterium Gillisia limnaea type strain (R-8282(T)).</title>
        <authorList>
            <person name="Riedel T."/>
            <person name="Held B."/>
            <person name="Nolan M."/>
            <person name="Lucas S."/>
            <person name="Lapidus A."/>
            <person name="Tice H."/>
            <person name="Del Rio T.G."/>
            <person name="Cheng J.F."/>
            <person name="Han C."/>
            <person name="Tapia R."/>
            <person name="Goodwin L.A."/>
            <person name="Pitluck S."/>
            <person name="Liolios K."/>
            <person name="Mavromatis K."/>
            <person name="Pagani I."/>
            <person name="Ivanova N."/>
            <person name="Mikhailova N."/>
            <person name="Pati A."/>
            <person name="Chen A."/>
            <person name="Palaniappan K."/>
            <person name="Land M."/>
            <person name="Rohde M."/>
            <person name="Tindall B.J."/>
            <person name="Detter J.C."/>
            <person name="Goker M."/>
            <person name="Bristow J."/>
            <person name="Eisen J.A."/>
            <person name="Markowitz V."/>
            <person name="Hugenholtz P."/>
            <person name="Kyrpides N.C."/>
            <person name="Klenk H.P."/>
            <person name="Woyke T."/>
        </authorList>
    </citation>
    <scope>NUCLEOTIDE SEQUENCE [LARGE SCALE GENOMIC DNA]</scope>
    <source>
        <strain evidence="5">DSM 15749 / LMG 21470 / R-8282</strain>
    </source>
</reference>
<keyword evidence="5" id="KW-1185">Reference proteome</keyword>
<dbReference type="EMBL" id="JH594606">
    <property type="protein sequence ID" value="EHQ02418.1"/>
    <property type="molecule type" value="Genomic_DNA"/>
</dbReference>
<dbReference type="InterPro" id="IPR052173">
    <property type="entry name" value="Beta-lactam_resp_regulator"/>
</dbReference>
<feature type="region of interest" description="Disordered" evidence="1">
    <location>
        <begin position="469"/>
        <end position="502"/>
    </location>
</feature>
<feature type="transmembrane region" description="Helical" evidence="2">
    <location>
        <begin position="83"/>
        <end position="109"/>
    </location>
</feature>
<evidence type="ECO:0000313" key="4">
    <source>
        <dbReference type="EMBL" id="EHQ02418.1"/>
    </source>
</evidence>
<evidence type="ECO:0000259" key="3">
    <source>
        <dbReference type="Pfam" id="PF05569"/>
    </source>
</evidence>
<sequence length="555" mass="62786">MYLVNSAACLAILLFFYKLLLENETIHQFKRFYLLGSVFIAFVIPFITFKTYIEVSPDSLQQFSGSSILISETETASSFNWSLILWGIYGIGVLIFSIKFSANLIKLIIRIRQNPKLKNKNYINVLLRDKLAPHTFFNYLFFNKEEFINKQIPPEVIMHEEAHSRQLHSLDILLMEILQIVFWFNPLIYLGKNAIKLNHEFLADQAVIKNGMGASNYQKTLLAFSSNAQPSKLANAFNYSSTRLTVFGKTFSFGKFGQVKKRFKVMKTHTSRTSFWVRSLLLLPLMALLFYGFSDKAVVVKDAVAAPYTFQDTVPDKKLTLHIEEKIIIVNGKITNLKDFAKTINEITRDWKKEDFDLYGLEIKVGESVENSFIDKINAEFRKTNMAKASVSNSSYIPRSGSLNSMIPDTPPASPKMEDYLTDNSKIYLEGKIISTEEAIELIITMGKKLTVSIRENGKNKTTVTLEFKDAVPPPPAPPKTPSAENGNLYTAAQSPPPPNSNTLEYIKELAKRGANFYIGPHKYSPEEAIKMVKKSTNEISIDVSKYPDVILGGC</sequence>
<dbReference type="PANTHER" id="PTHR34978">
    <property type="entry name" value="POSSIBLE SENSOR-TRANSDUCER PROTEIN BLAR"/>
    <property type="match status" value="1"/>
</dbReference>
<evidence type="ECO:0000256" key="2">
    <source>
        <dbReference type="SAM" id="Phobius"/>
    </source>
</evidence>
<feature type="transmembrane region" description="Helical" evidence="2">
    <location>
        <begin position="275"/>
        <end position="293"/>
    </location>
</feature>
<dbReference type="HOGENOM" id="CLU_013798_0_0_10"/>
<keyword evidence="2" id="KW-1133">Transmembrane helix</keyword>
<organism evidence="4 5">
    <name type="scientific">Gillisia limnaea (strain DSM 15749 / LMG 21470 / R-8282)</name>
    <dbReference type="NCBI Taxonomy" id="865937"/>
    <lineage>
        <taxon>Bacteria</taxon>
        <taxon>Pseudomonadati</taxon>
        <taxon>Bacteroidota</taxon>
        <taxon>Flavobacteriia</taxon>
        <taxon>Flavobacteriales</taxon>
        <taxon>Flavobacteriaceae</taxon>
        <taxon>Gillisia</taxon>
    </lineage>
</organism>
<dbReference type="Pfam" id="PF05569">
    <property type="entry name" value="Peptidase_M56"/>
    <property type="match status" value="1"/>
</dbReference>
<keyword evidence="2" id="KW-0472">Membrane</keyword>
<dbReference type="eggNOG" id="COG4219">
    <property type="taxonomic scope" value="Bacteria"/>
</dbReference>
<feature type="compositionally biased region" description="Pro residues" evidence="1">
    <location>
        <begin position="472"/>
        <end position="481"/>
    </location>
</feature>
<proteinExistence type="predicted"/>
<name>H2C051_GILLR</name>
<dbReference type="AlphaFoldDB" id="H2C051"/>